<dbReference type="PANTHER" id="PTHR34145:SF8">
    <property type="entry name" value="OS05G0538250 PROTEIN"/>
    <property type="match status" value="1"/>
</dbReference>
<dbReference type="OrthoDB" id="673865at2759"/>
<protein>
    <recommendedName>
        <fullName evidence="1">At1g61320/AtMIF1 LRR domain-containing protein</fullName>
    </recommendedName>
</protein>
<comment type="caution">
    <text evidence="2">The sequence shown here is derived from an EMBL/GenBank/DDBJ whole genome shotgun (WGS) entry which is preliminary data.</text>
</comment>
<evidence type="ECO:0000313" key="2">
    <source>
        <dbReference type="EMBL" id="TVU44580.1"/>
    </source>
</evidence>
<dbReference type="SUPFAM" id="SSF52047">
    <property type="entry name" value="RNI-like"/>
    <property type="match status" value="1"/>
</dbReference>
<dbReference type="AlphaFoldDB" id="A0A5J9WB23"/>
<dbReference type="InterPro" id="IPR053772">
    <property type="entry name" value="At1g61320/At1g61330-like"/>
</dbReference>
<organism evidence="2 3">
    <name type="scientific">Eragrostis curvula</name>
    <name type="common">weeping love grass</name>
    <dbReference type="NCBI Taxonomy" id="38414"/>
    <lineage>
        <taxon>Eukaryota</taxon>
        <taxon>Viridiplantae</taxon>
        <taxon>Streptophyta</taxon>
        <taxon>Embryophyta</taxon>
        <taxon>Tracheophyta</taxon>
        <taxon>Spermatophyta</taxon>
        <taxon>Magnoliopsida</taxon>
        <taxon>Liliopsida</taxon>
        <taxon>Poales</taxon>
        <taxon>Poaceae</taxon>
        <taxon>PACMAD clade</taxon>
        <taxon>Chloridoideae</taxon>
        <taxon>Eragrostideae</taxon>
        <taxon>Eragrostidinae</taxon>
        <taxon>Eragrostis</taxon>
    </lineage>
</organism>
<evidence type="ECO:0000259" key="1">
    <source>
        <dbReference type="Pfam" id="PF23622"/>
    </source>
</evidence>
<dbReference type="InterPro" id="IPR032675">
    <property type="entry name" value="LRR_dom_sf"/>
</dbReference>
<dbReference type="Gramene" id="TVU44580">
    <property type="protein sequence ID" value="TVU44580"/>
    <property type="gene ID" value="EJB05_04025"/>
</dbReference>
<dbReference type="Proteomes" id="UP000324897">
    <property type="component" value="Chromosome 5"/>
</dbReference>
<reference evidence="2 3" key="1">
    <citation type="journal article" date="2019" name="Sci. Rep.">
        <title>A high-quality genome of Eragrostis curvula grass provides insights into Poaceae evolution and supports new strategies to enhance forage quality.</title>
        <authorList>
            <person name="Carballo J."/>
            <person name="Santos B.A.C.M."/>
            <person name="Zappacosta D."/>
            <person name="Garbus I."/>
            <person name="Selva J.P."/>
            <person name="Gallo C.A."/>
            <person name="Diaz A."/>
            <person name="Albertini E."/>
            <person name="Caccamo M."/>
            <person name="Echenique V."/>
        </authorList>
    </citation>
    <scope>NUCLEOTIDE SEQUENCE [LARGE SCALE GENOMIC DNA]</scope>
    <source>
        <strain evidence="3">cv. Victoria</strain>
        <tissue evidence="2">Leaf</tissue>
    </source>
</reference>
<dbReference type="InterPro" id="IPR055357">
    <property type="entry name" value="LRR_At1g61320_AtMIF1"/>
</dbReference>
<proteinExistence type="predicted"/>
<sequence>MPNRRGGRSAEQPEEQRTSLAACFKKKKTSLAAAFDHGGVERETMAIRAGMCESQEFLTGASSSVESIAACCHHGDVFQGTQVMGEHVFDKLPGVWMSLITYIHLCRCKMLPVLPACLRFLRSWRRYPKLVFNNQTLGLKKLRLDEEILALKDAQYKAVQIETRFASKIDHILRNHSGFGVKVLILQLWTCPNIDASCLDKWLQIAVKPGIEELAVELSRKAVYNFPSSLLWDEMGGATVQSLRLSSCSFHPTTAIGCSKNLTSLCLYLVRITGEELGQFVSNCLSLIRLSISNCNDIICFKVSCPLHQLDYLQVTYCEMLQVIEISAPKLSTFVYGENLVRISLGAEVKCISLVGCQQPNMICQSRIEVPSFMPVVERLTVKSGGEMVKTPVMPSKFLCLKYLDIFVLESLCGYDYFSLVSFLVASPLLETFIFHVECCDGLHFDSILSDVDRDQLHSRQMSECRHDNLKNVRITGFSSAKSMIELVSYIVQNTSALCCLTLDTARGCGRRNGKIDRCSYMSKEALMEAQNAVKFARHIQGSIPSSASFHILVPCSKCGCAG</sequence>
<gene>
    <name evidence="2" type="ORF">EJB05_04025</name>
</gene>
<keyword evidence="3" id="KW-1185">Reference proteome</keyword>
<accession>A0A5J9WB23</accession>
<dbReference type="Pfam" id="PF23622">
    <property type="entry name" value="LRR_At1g61320_AtMIF1"/>
    <property type="match status" value="1"/>
</dbReference>
<dbReference type="EMBL" id="RWGY01000004">
    <property type="protein sequence ID" value="TVU44580.1"/>
    <property type="molecule type" value="Genomic_DNA"/>
</dbReference>
<name>A0A5J9WB23_9POAL</name>
<dbReference type="Gene3D" id="3.80.10.10">
    <property type="entry name" value="Ribonuclease Inhibitor"/>
    <property type="match status" value="1"/>
</dbReference>
<dbReference type="PANTHER" id="PTHR34145">
    <property type="entry name" value="OS02G0105600 PROTEIN"/>
    <property type="match status" value="1"/>
</dbReference>
<evidence type="ECO:0000313" key="3">
    <source>
        <dbReference type="Proteomes" id="UP000324897"/>
    </source>
</evidence>
<feature type="domain" description="At1g61320/AtMIF1 LRR" evidence="1">
    <location>
        <begin position="172"/>
        <end position="557"/>
    </location>
</feature>